<dbReference type="Proteomes" id="UP001150266">
    <property type="component" value="Unassembled WGS sequence"/>
</dbReference>
<gene>
    <name evidence="3" type="ORF">J3R30DRAFT_3382311</name>
</gene>
<proteinExistence type="predicted"/>
<dbReference type="PROSITE" id="PS51462">
    <property type="entry name" value="NUDIX"/>
    <property type="match status" value="1"/>
</dbReference>
<dbReference type="InterPro" id="IPR051325">
    <property type="entry name" value="Nudix_hydrolase_domain"/>
</dbReference>
<dbReference type="GO" id="GO:0004081">
    <property type="term" value="F:bis(5'-nucleosyl)-tetraphosphatase (asymmetrical) activity"/>
    <property type="evidence" value="ECO:0007669"/>
    <property type="project" value="TreeGrafter"/>
</dbReference>
<evidence type="ECO:0000259" key="2">
    <source>
        <dbReference type="PROSITE" id="PS51462"/>
    </source>
</evidence>
<name>A0A9W9DH03_9AGAR</name>
<comment type="caution">
    <text evidence="3">The sequence shown here is derived from an EMBL/GenBank/DDBJ whole genome shotgun (WGS) entry which is preliminary data.</text>
</comment>
<dbReference type="OrthoDB" id="10259236at2759"/>
<dbReference type="Pfam" id="PF00293">
    <property type="entry name" value="NUDIX"/>
    <property type="match status" value="1"/>
</dbReference>
<keyword evidence="4" id="KW-1185">Reference proteome</keyword>
<evidence type="ECO:0000256" key="1">
    <source>
        <dbReference type="ARBA" id="ARBA00022801"/>
    </source>
</evidence>
<feature type="domain" description="Nudix hydrolase" evidence="2">
    <location>
        <begin position="15"/>
        <end position="175"/>
    </location>
</feature>
<dbReference type="PROSITE" id="PS00893">
    <property type="entry name" value="NUDIX_BOX"/>
    <property type="match status" value="1"/>
</dbReference>
<dbReference type="InterPro" id="IPR015797">
    <property type="entry name" value="NUDIX_hydrolase-like_dom_sf"/>
</dbReference>
<organism evidence="3 4">
    <name type="scientific">Lentinula aciculospora</name>
    <dbReference type="NCBI Taxonomy" id="153920"/>
    <lineage>
        <taxon>Eukaryota</taxon>
        <taxon>Fungi</taxon>
        <taxon>Dikarya</taxon>
        <taxon>Basidiomycota</taxon>
        <taxon>Agaricomycotina</taxon>
        <taxon>Agaricomycetes</taxon>
        <taxon>Agaricomycetidae</taxon>
        <taxon>Agaricales</taxon>
        <taxon>Marasmiineae</taxon>
        <taxon>Omphalotaceae</taxon>
        <taxon>Lentinula</taxon>
    </lineage>
</organism>
<sequence>MASSPYPTRTYFPAQFVVSAGSILFRRVSETGKLQMCLLYHTIKNEWLLPKGRKDCGESIEMTAVRETYEETGYECKLSPCNMATRAPAHGVHTKDMIRQAEQIIEPIAMTVRDQGLDGVKIISWYISELDGDGQKVEGTQMDTESFASQFIDAEEAIRTLTFKSDQDIAAKALEIVRHTGKI</sequence>
<protein>
    <submittedName>
        <fullName evidence="3">NUDIX hydrolase domain-like protein</fullName>
    </submittedName>
</protein>
<dbReference type="GO" id="GO:0006754">
    <property type="term" value="P:ATP biosynthetic process"/>
    <property type="evidence" value="ECO:0007669"/>
    <property type="project" value="TreeGrafter"/>
</dbReference>
<dbReference type="AlphaFoldDB" id="A0A9W9DH03"/>
<dbReference type="SUPFAM" id="SSF55811">
    <property type="entry name" value="Nudix"/>
    <property type="match status" value="1"/>
</dbReference>
<dbReference type="Gene3D" id="3.90.79.10">
    <property type="entry name" value="Nucleoside Triphosphate Pyrophosphohydrolase"/>
    <property type="match status" value="1"/>
</dbReference>
<reference evidence="3" key="1">
    <citation type="submission" date="2022-08" db="EMBL/GenBank/DDBJ databases">
        <title>A Global Phylogenomic Analysis of the Shiitake Genus Lentinula.</title>
        <authorList>
            <consortium name="DOE Joint Genome Institute"/>
            <person name="Sierra-Patev S."/>
            <person name="Min B."/>
            <person name="Naranjo-Ortiz M."/>
            <person name="Looney B."/>
            <person name="Konkel Z."/>
            <person name="Slot J.C."/>
            <person name="Sakamoto Y."/>
            <person name="Steenwyk J.L."/>
            <person name="Rokas A."/>
            <person name="Carro J."/>
            <person name="Camarero S."/>
            <person name="Ferreira P."/>
            <person name="Molpeceres G."/>
            <person name="Ruiz-Duenas F.J."/>
            <person name="Serrano A."/>
            <person name="Henrissat B."/>
            <person name="Drula E."/>
            <person name="Hughes K.W."/>
            <person name="Mata J.L."/>
            <person name="Ishikawa N.K."/>
            <person name="Vargas-Isla R."/>
            <person name="Ushijima S."/>
            <person name="Smith C.A."/>
            <person name="Ahrendt S."/>
            <person name="Andreopoulos W."/>
            <person name="He G."/>
            <person name="Labutti K."/>
            <person name="Lipzen A."/>
            <person name="Ng V."/>
            <person name="Riley R."/>
            <person name="Sandor L."/>
            <person name="Barry K."/>
            <person name="Martinez A.T."/>
            <person name="Xiao Y."/>
            <person name="Gibbons J.G."/>
            <person name="Terashima K."/>
            <person name="Grigoriev I.V."/>
            <person name="Hibbett D.S."/>
        </authorList>
    </citation>
    <scope>NUCLEOTIDE SEQUENCE</scope>
    <source>
        <strain evidence="3">JLM2183</strain>
    </source>
</reference>
<dbReference type="InterPro" id="IPR000086">
    <property type="entry name" value="NUDIX_hydrolase_dom"/>
</dbReference>
<dbReference type="GO" id="GO:0006167">
    <property type="term" value="P:AMP biosynthetic process"/>
    <property type="evidence" value="ECO:0007669"/>
    <property type="project" value="TreeGrafter"/>
</dbReference>
<evidence type="ECO:0000313" key="3">
    <source>
        <dbReference type="EMBL" id="KAJ4470163.1"/>
    </source>
</evidence>
<accession>A0A9W9DH03</accession>
<dbReference type="EMBL" id="JAOTPV010000027">
    <property type="protein sequence ID" value="KAJ4470163.1"/>
    <property type="molecule type" value="Genomic_DNA"/>
</dbReference>
<evidence type="ECO:0000313" key="4">
    <source>
        <dbReference type="Proteomes" id="UP001150266"/>
    </source>
</evidence>
<keyword evidence="1 3" id="KW-0378">Hydrolase</keyword>
<dbReference type="InterPro" id="IPR020084">
    <property type="entry name" value="NUDIX_hydrolase_CS"/>
</dbReference>
<dbReference type="PANTHER" id="PTHR21340">
    <property type="entry name" value="DIADENOSINE 5,5-P1,P4-TETRAPHOSPHATE PYROPHOSPHOHYDROLASE MUTT"/>
    <property type="match status" value="1"/>
</dbReference>
<dbReference type="PANTHER" id="PTHR21340:SF0">
    <property type="entry name" value="BIS(5'-NUCLEOSYL)-TETRAPHOSPHATASE [ASYMMETRICAL]"/>
    <property type="match status" value="1"/>
</dbReference>